<feature type="domain" description="BD-FAE-like" evidence="3">
    <location>
        <begin position="52"/>
        <end position="260"/>
    </location>
</feature>
<evidence type="ECO:0000259" key="3">
    <source>
        <dbReference type="Pfam" id="PF20434"/>
    </source>
</evidence>
<dbReference type="InterPro" id="IPR050300">
    <property type="entry name" value="GDXG_lipolytic_enzyme"/>
</dbReference>
<dbReference type="PANTHER" id="PTHR48081:SF13">
    <property type="entry name" value="ALPHA_BETA HYDROLASE"/>
    <property type="match status" value="1"/>
</dbReference>
<dbReference type="Gene3D" id="3.40.50.1820">
    <property type="entry name" value="alpha/beta hydrolase"/>
    <property type="match status" value="1"/>
</dbReference>
<dbReference type="InterPro" id="IPR029058">
    <property type="entry name" value="AB_hydrolase_fold"/>
</dbReference>
<name>A0A510IF55_9VIBR</name>
<dbReference type="EMBL" id="AP019799">
    <property type="protein sequence ID" value="BBL91066.1"/>
    <property type="molecule type" value="Genomic_DNA"/>
</dbReference>
<evidence type="ECO:0000256" key="1">
    <source>
        <dbReference type="ARBA" id="ARBA00022801"/>
    </source>
</evidence>
<proteinExistence type="predicted"/>
<accession>A0A510IF55</accession>
<organism evidence="4 5">
    <name type="scientific">Vibrio rotiferianus</name>
    <dbReference type="NCBI Taxonomy" id="190895"/>
    <lineage>
        <taxon>Bacteria</taxon>
        <taxon>Pseudomonadati</taxon>
        <taxon>Pseudomonadota</taxon>
        <taxon>Gammaproteobacteria</taxon>
        <taxon>Vibrionales</taxon>
        <taxon>Vibrionaceae</taxon>
        <taxon>Vibrio</taxon>
    </lineage>
</organism>
<dbReference type="PANTHER" id="PTHR48081">
    <property type="entry name" value="AB HYDROLASE SUPERFAMILY PROTEIN C4A8.06C"/>
    <property type="match status" value="1"/>
</dbReference>
<protein>
    <recommendedName>
        <fullName evidence="3">BD-FAE-like domain-containing protein</fullName>
    </recommendedName>
</protein>
<sequence length="304" mass="33140">MVDLKSMKKIMTLLSAISLSILTVNVQANTLESAVVDKDIVFKTVKGREIKLDLYKPKVHSEQPYPLLVWVHGGAWKRGSKDAIPTKNPLLLQSVIEKGYALASVDYRLSGEAIFPAPVQDIDDAINFLHDHAKQYHIAADNVVMMGRSAGGHLAGLIGTTNAHGDISFYVKPKYQVKAVVSFFGPTDLLALGSKGGKSASKKSSVSRFLGDTPSAIPEIAKQASSTTYVNDKAPPFIQLHGTIDKRVPLSQSELLKAKLDGNNIENQLWIEEGVGHSAPIFDSQKYVPHVMAFLDKHFPVNSK</sequence>
<reference evidence="5" key="1">
    <citation type="submission" date="2019-07" db="EMBL/GenBank/DDBJ databases">
        <title>Complete Genome Sequences of Vibrion rotiferianus strain AM7.</title>
        <authorList>
            <person name="Miyazaki K."/>
            <person name="Wiseschart A."/>
            <person name="Pootanakit K."/>
            <person name="Ishimori K."/>
            <person name="Kitahara K."/>
        </authorList>
    </citation>
    <scope>NUCLEOTIDE SEQUENCE [LARGE SCALE GENOMIC DNA]</scope>
    <source>
        <strain evidence="5">AM7</strain>
    </source>
</reference>
<feature type="signal peptide" evidence="2">
    <location>
        <begin position="1"/>
        <end position="28"/>
    </location>
</feature>
<keyword evidence="1" id="KW-0378">Hydrolase</keyword>
<dbReference type="AlphaFoldDB" id="A0A510IF55"/>
<dbReference type="Pfam" id="PF20434">
    <property type="entry name" value="BD-FAE"/>
    <property type="match status" value="1"/>
</dbReference>
<dbReference type="Proteomes" id="UP000315115">
    <property type="component" value="Chromosome 2"/>
</dbReference>
<dbReference type="SUPFAM" id="SSF53474">
    <property type="entry name" value="alpha/beta-Hydrolases"/>
    <property type="match status" value="1"/>
</dbReference>
<feature type="chain" id="PRO_5021870239" description="BD-FAE-like domain-containing protein" evidence="2">
    <location>
        <begin position="29"/>
        <end position="304"/>
    </location>
</feature>
<evidence type="ECO:0000256" key="2">
    <source>
        <dbReference type="SAM" id="SignalP"/>
    </source>
</evidence>
<gene>
    <name evidence="4" type="ORF">VroAM7_37190</name>
</gene>
<dbReference type="GO" id="GO:0016787">
    <property type="term" value="F:hydrolase activity"/>
    <property type="evidence" value="ECO:0007669"/>
    <property type="project" value="UniProtKB-KW"/>
</dbReference>
<dbReference type="InterPro" id="IPR049492">
    <property type="entry name" value="BD-FAE-like_dom"/>
</dbReference>
<evidence type="ECO:0000313" key="5">
    <source>
        <dbReference type="Proteomes" id="UP000315115"/>
    </source>
</evidence>
<evidence type="ECO:0000313" key="4">
    <source>
        <dbReference type="EMBL" id="BBL91066.1"/>
    </source>
</evidence>
<keyword evidence="2" id="KW-0732">Signal</keyword>